<keyword evidence="2" id="KW-0285">Flavoprotein</keyword>
<evidence type="ECO:0000256" key="4">
    <source>
        <dbReference type="ARBA" id="ARBA00023002"/>
    </source>
</evidence>
<dbReference type="EMBL" id="LGHJ01000022">
    <property type="protein sequence ID" value="KPL73038.1"/>
    <property type="molecule type" value="Genomic_DNA"/>
</dbReference>
<dbReference type="NCBIfam" id="NF008726">
    <property type="entry name" value="PRK11728.1"/>
    <property type="match status" value="1"/>
</dbReference>
<dbReference type="InterPro" id="IPR006076">
    <property type="entry name" value="FAD-dep_OxRdtase"/>
</dbReference>
<accession>A0A0P6WVJ9</accession>
<reference evidence="7 8" key="1">
    <citation type="submission" date="2015-07" db="EMBL/GenBank/DDBJ databases">
        <title>Draft genome of Bellilinea caldifistulae DSM 17877.</title>
        <authorList>
            <person name="Hemp J."/>
            <person name="Ward L.M."/>
            <person name="Pace L.A."/>
            <person name="Fischer W.W."/>
        </authorList>
    </citation>
    <scope>NUCLEOTIDE SEQUENCE [LARGE SCALE GENOMIC DNA]</scope>
    <source>
        <strain evidence="7 8">GOMI-1</strain>
    </source>
</reference>
<dbReference type="GO" id="GO:0005737">
    <property type="term" value="C:cytoplasm"/>
    <property type="evidence" value="ECO:0007669"/>
    <property type="project" value="TreeGrafter"/>
</dbReference>
<dbReference type="OrthoDB" id="9801699at2"/>
<organism evidence="7 8">
    <name type="scientific">Bellilinea caldifistulae</name>
    <dbReference type="NCBI Taxonomy" id="360411"/>
    <lineage>
        <taxon>Bacteria</taxon>
        <taxon>Bacillati</taxon>
        <taxon>Chloroflexota</taxon>
        <taxon>Anaerolineae</taxon>
        <taxon>Anaerolineales</taxon>
        <taxon>Anaerolineaceae</taxon>
        <taxon>Bellilinea</taxon>
    </lineage>
</organism>
<comment type="similarity">
    <text evidence="5">Belongs to the L2HGDH family.</text>
</comment>
<proteinExistence type="inferred from homology"/>
<dbReference type="Gene3D" id="3.30.9.10">
    <property type="entry name" value="D-Amino Acid Oxidase, subunit A, domain 2"/>
    <property type="match status" value="1"/>
</dbReference>
<dbReference type="PANTHER" id="PTHR43104">
    <property type="entry name" value="L-2-HYDROXYGLUTARATE DEHYDROGENASE, MITOCHONDRIAL"/>
    <property type="match status" value="1"/>
</dbReference>
<evidence type="ECO:0000313" key="8">
    <source>
        <dbReference type="Proteomes" id="UP000050514"/>
    </source>
</evidence>
<feature type="domain" description="FAD dependent oxidoreductase" evidence="6">
    <location>
        <begin position="7"/>
        <end position="394"/>
    </location>
</feature>
<dbReference type="InterPro" id="IPR036188">
    <property type="entry name" value="FAD/NAD-bd_sf"/>
</dbReference>
<dbReference type="PANTHER" id="PTHR43104:SF2">
    <property type="entry name" value="L-2-HYDROXYGLUTARATE DEHYDROGENASE, MITOCHONDRIAL"/>
    <property type="match status" value="1"/>
</dbReference>
<dbReference type="SUPFAM" id="SSF51905">
    <property type="entry name" value="FAD/NAD(P)-binding domain"/>
    <property type="match status" value="1"/>
</dbReference>
<name>A0A0P6WVJ9_9CHLR</name>
<evidence type="ECO:0000259" key="6">
    <source>
        <dbReference type="Pfam" id="PF01266"/>
    </source>
</evidence>
<gene>
    <name evidence="7" type="ORF">AC812_15360</name>
</gene>
<dbReference type="RefSeq" id="WP_061917070.1">
    <property type="nucleotide sequence ID" value="NZ_DF967971.1"/>
</dbReference>
<evidence type="ECO:0000256" key="2">
    <source>
        <dbReference type="ARBA" id="ARBA00022630"/>
    </source>
</evidence>
<dbReference type="Gene3D" id="3.50.50.60">
    <property type="entry name" value="FAD/NAD(P)-binding domain"/>
    <property type="match status" value="1"/>
</dbReference>
<dbReference type="STRING" id="360411.AC812_15360"/>
<keyword evidence="4" id="KW-0560">Oxidoreductase</keyword>
<evidence type="ECO:0000256" key="5">
    <source>
        <dbReference type="ARBA" id="ARBA00037941"/>
    </source>
</evidence>
<dbReference type="Pfam" id="PF01266">
    <property type="entry name" value="DAO"/>
    <property type="match status" value="1"/>
</dbReference>
<evidence type="ECO:0000256" key="1">
    <source>
        <dbReference type="ARBA" id="ARBA00001974"/>
    </source>
</evidence>
<evidence type="ECO:0000313" key="7">
    <source>
        <dbReference type="EMBL" id="KPL73038.1"/>
    </source>
</evidence>
<evidence type="ECO:0000256" key="3">
    <source>
        <dbReference type="ARBA" id="ARBA00022827"/>
    </source>
</evidence>
<comment type="cofactor">
    <cofactor evidence="1">
        <name>FAD</name>
        <dbReference type="ChEBI" id="CHEBI:57692"/>
    </cofactor>
</comment>
<keyword evidence="3" id="KW-0274">FAD</keyword>
<dbReference type="PATRIC" id="fig|360411.5.peg.1903"/>
<comment type="caution">
    <text evidence="7">The sequence shown here is derived from an EMBL/GenBank/DDBJ whole genome shotgun (WGS) entry which is preliminary data.</text>
</comment>
<dbReference type="GO" id="GO:0047545">
    <property type="term" value="F:(S)-2-hydroxyglutarate dehydrogenase activity"/>
    <property type="evidence" value="ECO:0007669"/>
    <property type="project" value="TreeGrafter"/>
</dbReference>
<sequence>MSERTFDIAIIGGGIVGMATALALSRQTSAKIVVLEAEKKLAAHQTGNNSGVIHSGIYYKPGSLKARNCVEGRQALYQFCQEHNIRHENCGKVIVATTPDELPRLDALLERGQANGLTGLRRLSSAEIREYEPHATGLAGIYVPQTGIVDYVQVVEKYAEIFRSEGGQILTNSAFQSLTLKGDELILHTSSGEVKSRYLINCGGLYSDRIAKKCGVNPGLQIIPFRGEYYDIIPEKHYLVKNLIYPVPDPRFPFLGVHFTRRVTGGIEAGPNAVLAFKREGYKISDISIPDMLTYATFIGFWRMGLKYWRMGFDEFYRSLSKRAFVSALQKLIPDLGMEDVHRSGAGVRAQALEPSGALVDDFRIVEAAGMIHVLNAPSPAATASLSIGKTIASMAIRNFDLNEKRVPIQAGG</sequence>
<dbReference type="AlphaFoldDB" id="A0A0P6WVJ9"/>
<dbReference type="Proteomes" id="UP000050514">
    <property type="component" value="Unassembled WGS sequence"/>
</dbReference>
<keyword evidence="8" id="KW-1185">Reference proteome</keyword>
<protein>
    <submittedName>
        <fullName evidence="7">Hydroxyglutarate oxidase</fullName>
    </submittedName>
</protein>